<accession>A0A8J5X290</accession>
<reference evidence="1" key="1">
    <citation type="journal article" date="2021" name="bioRxiv">
        <title>Whole Genome Assembly and Annotation of Northern Wild Rice, Zizania palustris L., Supports a Whole Genome Duplication in the Zizania Genus.</title>
        <authorList>
            <person name="Haas M."/>
            <person name="Kono T."/>
            <person name="Macchietto M."/>
            <person name="Millas R."/>
            <person name="McGilp L."/>
            <person name="Shao M."/>
            <person name="Duquette J."/>
            <person name="Hirsch C.N."/>
            <person name="Kimball J."/>
        </authorList>
    </citation>
    <scope>NUCLEOTIDE SEQUENCE</scope>
    <source>
        <tissue evidence="1">Fresh leaf tissue</tissue>
    </source>
</reference>
<gene>
    <name evidence="1" type="ORF">GUJ93_ZPchr0013g34010</name>
</gene>
<evidence type="ECO:0000313" key="1">
    <source>
        <dbReference type="EMBL" id="KAG8100581.1"/>
    </source>
</evidence>
<proteinExistence type="predicted"/>
<name>A0A8J5X290_ZIZPA</name>
<evidence type="ECO:0000313" key="2">
    <source>
        <dbReference type="Proteomes" id="UP000729402"/>
    </source>
</evidence>
<dbReference type="EMBL" id="JAAALK010000079">
    <property type="protein sequence ID" value="KAG8100581.1"/>
    <property type="molecule type" value="Genomic_DNA"/>
</dbReference>
<dbReference type="Proteomes" id="UP000729402">
    <property type="component" value="Unassembled WGS sequence"/>
</dbReference>
<keyword evidence="2" id="KW-1185">Reference proteome</keyword>
<dbReference type="AlphaFoldDB" id="A0A8J5X290"/>
<organism evidence="1 2">
    <name type="scientific">Zizania palustris</name>
    <name type="common">Northern wild rice</name>
    <dbReference type="NCBI Taxonomy" id="103762"/>
    <lineage>
        <taxon>Eukaryota</taxon>
        <taxon>Viridiplantae</taxon>
        <taxon>Streptophyta</taxon>
        <taxon>Embryophyta</taxon>
        <taxon>Tracheophyta</taxon>
        <taxon>Spermatophyta</taxon>
        <taxon>Magnoliopsida</taxon>
        <taxon>Liliopsida</taxon>
        <taxon>Poales</taxon>
        <taxon>Poaceae</taxon>
        <taxon>BOP clade</taxon>
        <taxon>Oryzoideae</taxon>
        <taxon>Oryzeae</taxon>
        <taxon>Zizaniinae</taxon>
        <taxon>Zizania</taxon>
    </lineage>
</organism>
<sequence length="134" mass="13796">MATRACGSVSRSLLLFDASAFERANARRWLLLALILDLSAIGTHGTLHSRPRLAPGSVVSFLGISFFILRVSLSSLKGRSLSPPGGVYDVAGGGVILGSFPCPPPRSGDSCRSVAFSGLGALAVASQRPVVDAS</sequence>
<comment type="caution">
    <text evidence="1">The sequence shown here is derived from an EMBL/GenBank/DDBJ whole genome shotgun (WGS) entry which is preliminary data.</text>
</comment>
<reference evidence="1" key="2">
    <citation type="submission" date="2021-02" db="EMBL/GenBank/DDBJ databases">
        <authorList>
            <person name="Kimball J.A."/>
            <person name="Haas M.W."/>
            <person name="Macchietto M."/>
            <person name="Kono T."/>
            <person name="Duquette J."/>
            <person name="Shao M."/>
        </authorList>
    </citation>
    <scope>NUCLEOTIDE SEQUENCE</scope>
    <source>
        <tissue evidence="1">Fresh leaf tissue</tissue>
    </source>
</reference>
<protein>
    <submittedName>
        <fullName evidence="1">Uncharacterized protein</fullName>
    </submittedName>
</protein>